<dbReference type="InterPro" id="IPR014976">
    <property type="entry name" value="AbpA_HamA_C"/>
</dbReference>
<comment type="caution">
    <text evidence="2">The sequence shown here is derived from an EMBL/GenBank/DDBJ whole genome shotgun (WGS) entry which is preliminary data.</text>
</comment>
<evidence type="ECO:0000313" key="3">
    <source>
        <dbReference type="Proteomes" id="UP001141933"/>
    </source>
</evidence>
<reference evidence="2" key="1">
    <citation type="submission" date="2022-12" db="EMBL/GenBank/DDBJ databases">
        <title>Phocaeicola acetigenes sp. nov., isolated feces from a healthy human.</title>
        <authorList>
            <person name="Do H."/>
            <person name="Ha Y.B."/>
            <person name="Kim J.-S."/>
            <person name="Suh M.K."/>
            <person name="Kim H.S."/>
            <person name="Lee J.-S."/>
        </authorList>
    </citation>
    <scope>NUCLEOTIDE SEQUENCE</scope>
    <source>
        <strain evidence="2">KGMB11183</strain>
    </source>
</reference>
<evidence type="ECO:0000259" key="1">
    <source>
        <dbReference type="Pfam" id="PF08878"/>
    </source>
</evidence>
<dbReference type="RefSeq" id="WP_269876324.1">
    <property type="nucleotide sequence ID" value="NZ_JAPZVM010000001.1"/>
</dbReference>
<dbReference type="Pfam" id="PF08878">
    <property type="entry name" value="HamA"/>
    <property type="match status" value="1"/>
</dbReference>
<keyword evidence="3" id="KW-1185">Reference proteome</keyword>
<feature type="domain" description="Anti-bacteriophage protein A/HamA C-terminal" evidence="1">
    <location>
        <begin position="57"/>
        <end position="179"/>
    </location>
</feature>
<organism evidence="2 3">
    <name type="scientific">Phocaeicola acetigenes</name>
    <dbReference type="NCBI Taxonomy" id="3016083"/>
    <lineage>
        <taxon>Bacteria</taxon>
        <taxon>Pseudomonadati</taxon>
        <taxon>Bacteroidota</taxon>
        <taxon>Bacteroidia</taxon>
        <taxon>Bacteroidales</taxon>
        <taxon>Bacteroidaceae</taxon>
        <taxon>Phocaeicola</taxon>
    </lineage>
</organism>
<name>A0ABT4PDW6_9BACT</name>
<protein>
    <recommendedName>
        <fullName evidence="1">Anti-bacteriophage protein A/HamA C-terminal domain-containing protein</fullName>
    </recommendedName>
</protein>
<evidence type="ECO:0000313" key="2">
    <source>
        <dbReference type="EMBL" id="MCZ8371250.1"/>
    </source>
</evidence>
<proteinExistence type="predicted"/>
<dbReference type="Proteomes" id="UP001141933">
    <property type="component" value="Unassembled WGS sequence"/>
</dbReference>
<gene>
    <name evidence="2" type="ORF">O6P32_00790</name>
</gene>
<sequence length="241" mass="27349">MNVINIQRIDLTHYGLPPHPCVIELDIQISRAQIPTEAMQIITWLQDTSWLATLDDIDKANYRACAEPTIKDLCNMIIKEYLSDSYIPGTLKDDLGEYLVSMNAQEALVQGLTHTKIPIAELWKEQVKGNPGFDFHTLSTSDIIVYGEAKYKSTQNGYYDAFNQIRDFINDNKMQRELRHLRVLATENAARNVLTGQLGFAAAFSVNARNLPHIIENAIKYPTFSALLNYPEVYLITVEIV</sequence>
<accession>A0ABT4PDW6</accession>
<dbReference type="EMBL" id="JAPZVM010000001">
    <property type="protein sequence ID" value="MCZ8371250.1"/>
    <property type="molecule type" value="Genomic_DNA"/>
</dbReference>